<comment type="domain">
    <text evidence="10">The N-terminal domain has structural similarity with S-adenosyl-L-methionine-dependent methyltransferases, but does not bind S-adenosyl-L-methionine. It is required for correct assembly of the 2 Fe-S clusters.</text>
</comment>
<dbReference type="EMBL" id="UYSG01010905">
    <property type="protein sequence ID" value="VDL59435.1"/>
    <property type="molecule type" value="Genomic_DNA"/>
</dbReference>
<evidence type="ECO:0000256" key="5">
    <source>
        <dbReference type="ARBA" id="ARBA00022714"/>
    </source>
</evidence>
<sequence length="295" mass="31260">MNAEILKKLEPSDTVTVFWGLSSSQSTPSNESMKSLVEALKSKVTTGSVQLENFDIFMENASAIAGSVILTGWPIAFPAGKHDFTFFSTLVARMPVGGRLFSREMVDGDLAEAVETIRKAALLSGFVDIKFMPFLFPEQIECESGCVCLSASLPYQTGASAKLSWATMDNSAVSDDLWDAVEAEEGARLVNTEKLLTATDLAPPSVAPCGEPTIASGGVRKKRACKNCTCGLAKLEAEEAAAEAERAGTAGAKSACGNCYLGDAFRCSSCPYRGLPPFKPGEQVVIPDDMLSADI</sequence>
<evidence type="ECO:0000313" key="13">
    <source>
        <dbReference type="Proteomes" id="UP000274504"/>
    </source>
</evidence>
<feature type="binding site" evidence="10">
    <location>
        <position position="270"/>
    </location>
    <ligand>
        <name>[4Fe-4S] cluster</name>
        <dbReference type="ChEBI" id="CHEBI:49883"/>
    </ligand>
</feature>
<comment type="function">
    <text evidence="10">Component of the cytosolic iron-sulfur (Fe-S) protein assembly (CIA) machinery. Required for the maturation of extramitochondrial Fe-S proteins. Part of an electron transfer chain functioning in an early step of cytosolic Fe-S biogenesis, facilitating the de novo assembly of a [4Fe-4S] cluster on the cytosolic Fe-S scaffold complex. Electrons are transferred from NADPH via a FAD- and FMN-containing diflavin oxidoreductase. Together with the diflavin oxidoreductase, also required for the assembly of the diferric tyrosyl radical cofactor of ribonucleotide reductase (RNR), probably by providing electrons for reduction during radical cofactor maturation in the catalytic small subunit.</text>
</comment>
<comment type="similarity">
    <text evidence="2 10">Belongs to the anamorsin family.</text>
</comment>
<dbReference type="GO" id="GO:0016226">
    <property type="term" value="P:iron-sulfur cluster assembly"/>
    <property type="evidence" value="ECO:0007669"/>
    <property type="project" value="UniProtKB-UniRule"/>
</dbReference>
<dbReference type="WBParaSite" id="HDID_0000711901-mRNA-1">
    <property type="protein sequence ID" value="HDID_0000711901-mRNA-1"/>
    <property type="gene ID" value="HDID_0000711901"/>
</dbReference>
<gene>
    <name evidence="12" type="ORF">HDID_LOCUS7117</name>
</gene>
<dbReference type="GO" id="GO:0046872">
    <property type="term" value="F:metal ion binding"/>
    <property type="evidence" value="ECO:0007669"/>
    <property type="project" value="UniProtKB-KW"/>
</dbReference>
<comment type="subunit">
    <text evidence="10">Monomer.</text>
</comment>
<feature type="domain" description="Anamorsin C-terminal" evidence="11">
    <location>
        <begin position="218"/>
        <end position="245"/>
    </location>
</feature>
<evidence type="ECO:0000256" key="1">
    <source>
        <dbReference type="ARBA" id="ARBA00001966"/>
    </source>
</evidence>
<keyword evidence="4 10" id="KW-0963">Cytoplasm</keyword>
<feature type="domain" description="Anamorsin C-terminal" evidence="11">
    <location>
        <begin position="249"/>
        <end position="286"/>
    </location>
</feature>
<comment type="subcellular location">
    <subcellularLocation>
        <location evidence="10">Cytoplasm</location>
    </subcellularLocation>
    <subcellularLocation>
        <location evidence="10">Mitochondrion intermembrane space</location>
    </subcellularLocation>
</comment>
<protein>
    <recommendedName>
        <fullName evidence="10">Anamorsin homolog</fullName>
    </recommendedName>
    <alternativeName>
        <fullName evidence="10">Fe-S cluster assembly protein DRE2 homolog</fullName>
    </alternativeName>
</protein>
<dbReference type="InterPro" id="IPR007785">
    <property type="entry name" value="Anamorsin"/>
</dbReference>
<keyword evidence="6 10" id="KW-0479">Metal-binding</keyword>
<comment type="cofactor">
    <cofactor evidence="10">
        <name>[2Fe-2S] cluster</name>
        <dbReference type="ChEBI" id="CHEBI:190135"/>
    </cofactor>
</comment>
<comment type="cofactor">
    <cofactor evidence="1 10">
        <name>[4Fe-4S] cluster</name>
        <dbReference type="ChEBI" id="CHEBI:49883"/>
    </cofactor>
</comment>
<feature type="short sequence motif" description="Cx2C motif 2" evidence="10">
    <location>
        <begin position="267"/>
        <end position="270"/>
    </location>
</feature>
<dbReference type="GO" id="GO:0009055">
    <property type="term" value="F:electron transfer activity"/>
    <property type="evidence" value="ECO:0007669"/>
    <property type="project" value="UniProtKB-UniRule"/>
</dbReference>
<evidence type="ECO:0000256" key="10">
    <source>
        <dbReference type="HAMAP-Rule" id="MF_03115"/>
    </source>
</evidence>
<evidence type="ECO:0000256" key="6">
    <source>
        <dbReference type="ARBA" id="ARBA00022723"/>
    </source>
</evidence>
<dbReference type="Proteomes" id="UP000274504">
    <property type="component" value="Unassembled WGS sequence"/>
</dbReference>
<feature type="binding site" evidence="10">
    <location>
        <position position="230"/>
    </location>
    <ligand>
        <name>[2Fe-2S] cluster</name>
        <dbReference type="ChEBI" id="CHEBI:190135"/>
    </ligand>
</feature>
<evidence type="ECO:0000256" key="8">
    <source>
        <dbReference type="ARBA" id="ARBA00023014"/>
    </source>
</evidence>
<dbReference type="GO" id="GO:0051539">
    <property type="term" value="F:4 iron, 4 sulfur cluster binding"/>
    <property type="evidence" value="ECO:0007669"/>
    <property type="project" value="UniProtKB-KW"/>
</dbReference>
<feature type="binding site" evidence="10">
    <location>
        <position position="225"/>
    </location>
    <ligand>
        <name>[2Fe-2S] cluster</name>
        <dbReference type="ChEBI" id="CHEBI:190135"/>
    </ligand>
</feature>
<evidence type="ECO:0000256" key="4">
    <source>
        <dbReference type="ARBA" id="ARBA00022490"/>
    </source>
</evidence>
<dbReference type="GO" id="GO:0005758">
    <property type="term" value="C:mitochondrial intermembrane space"/>
    <property type="evidence" value="ECO:0007669"/>
    <property type="project" value="UniProtKB-SubCell"/>
</dbReference>
<feature type="binding site" evidence="10">
    <location>
        <position position="259"/>
    </location>
    <ligand>
        <name>[4Fe-4S] cluster</name>
        <dbReference type="ChEBI" id="CHEBI:49883"/>
    </ligand>
</feature>
<feature type="binding site" evidence="10">
    <location>
        <position position="209"/>
    </location>
    <ligand>
        <name>[2Fe-2S] cluster</name>
        <dbReference type="ChEBI" id="CHEBI:190135"/>
    </ligand>
</feature>
<feature type="short sequence motif" description="Cx2C motif 1" evidence="10">
    <location>
        <begin position="256"/>
        <end position="259"/>
    </location>
</feature>
<keyword evidence="5 10" id="KW-0001">2Fe-2S</keyword>
<feature type="region of interest" description="Fe-S binding site B" evidence="10">
    <location>
        <begin position="256"/>
        <end position="270"/>
    </location>
</feature>
<evidence type="ECO:0000256" key="3">
    <source>
        <dbReference type="ARBA" id="ARBA00022485"/>
    </source>
</evidence>
<dbReference type="Gene3D" id="3.40.50.150">
    <property type="entry name" value="Vaccinia Virus protein VP39"/>
    <property type="match status" value="1"/>
</dbReference>
<evidence type="ECO:0000313" key="12">
    <source>
        <dbReference type="EMBL" id="VDL59435.1"/>
    </source>
</evidence>
<accession>A0A0R3SQ13</accession>
<evidence type="ECO:0000256" key="7">
    <source>
        <dbReference type="ARBA" id="ARBA00023004"/>
    </source>
</evidence>
<dbReference type="HAMAP" id="MF_03115">
    <property type="entry name" value="Anamorsin"/>
    <property type="match status" value="1"/>
</dbReference>
<dbReference type="InterPro" id="IPR029063">
    <property type="entry name" value="SAM-dependent_MTases_sf"/>
</dbReference>
<reference evidence="14" key="1">
    <citation type="submission" date="2017-02" db="UniProtKB">
        <authorList>
            <consortium name="WormBaseParasite"/>
        </authorList>
    </citation>
    <scope>IDENTIFICATION</scope>
</reference>
<dbReference type="PANTHER" id="PTHR13273">
    <property type="entry name" value="ANAMORSIN"/>
    <property type="match status" value="1"/>
</dbReference>
<dbReference type="Pfam" id="PF05093">
    <property type="entry name" value="CIAPIN1"/>
    <property type="match status" value="2"/>
</dbReference>
<evidence type="ECO:0000313" key="14">
    <source>
        <dbReference type="WBParaSite" id="HDID_0000711901-mRNA-1"/>
    </source>
</evidence>
<feature type="binding site" evidence="10">
    <location>
        <position position="228"/>
    </location>
    <ligand>
        <name>[2Fe-2S] cluster</name>
        <dbReference type="ChEBI" id="CHEBI:190135"/>
    </ligand>
</feature>
<comment type="domain">
    <text evidence="10">The twin Cx2C motifs are involved in the recognition by the mitochondrial MIA40-ERV1 disulfide relay system. The formation of 2 disulfide bonds in the Cx2C motifs through dithiol/disulfide exchange reactions effectively traps the protein in the mitochondrial intermembrane space.</text>
</comment>
<proteinExistence type="inferred from homology"/>
<comment type="domain">
    <text evidence="10">The C-terminal domain binds 2 Fe-S clusters but is otherwise mostly in an intrinsically disordered conformation.</text>
</comment>
<keyword evidence="9 10" id="KW-0496">Mitochondrion</keyword>
<reference evidence="12 13" key="2">
    <citation type="submission" date="2018-11" db="EMBL/GenBank/DDBJ databases">
        <authorList>
            <consortium name="Pathogen Informatics"/>
        </authorList>
    </citation>
    <scope>NUCLEOTIDE SEQUENCE [LARGE SCALE GENOMIC DNA]</scope>
</reference>
<keyword evidence="7 10" id="KW-0408">Iron</keyword>
<dbReference type="STRING" id="6216.A0A0R3SQ13"/>
<keyword evidence="8 10" id="KW-0411">Iron-sulfur</keyword>
<evidence type="ECO:0000256" key="2">
    <source>
        <dbReference type="ARBA" id="ARBA00008169"/>
    </source>
</evidence>
<feature type="binding site" evidence="10">
    <location>
        <position position="267"/>
    </location>
    <ligand>
        <name>[4Fe-4S] cluster</name>
        <dbReference type="ChEBI" id="CHEBI:49883"/>
    </ligand>
</feature>
<evidence type="ECO:0000256" key="9">
    <source>
        <dbReference type="ARBA" id="ARBA00023128"/>
    </source>
</evidence>
<dbReference type="PANTHER" id="PTHR13273:SF14">
    <property type="entry name" value="ANAMORSIN"/>
    <property type="match status" value="1"/>
</dbReference>
<comment type="caution">
    <text evidence="10">Lacks conserved residue(s) required for the propagation of feature annotation.</text>
</comment>
<dbReference type="GO" id="GO:0051537">
    <property type="term" value="F:2 iron, 2 sulfur cluster binding"/>
    <property type="evidence" value="ECO:0007669"/>
    <property type="project" value="UniProtKB-UniRule"/>
</dbReference>
<dbReference type="InterPro" id="IPR046408">
    <property type="entry name" value="CIAPIN1"/>
</dbReference>
<organism evidence="14">
    <name type="scientific">Hymenolepis diminuta</name>
    <name type="common">Rat tapeworm</name>
    <dbReference type="NCBI Taxonomy" id="6216"/>
    <lineage>
        <taxon>Eukaryota</taxon>
        <taxon>Metazoa</taxon>
        <taxon>Spiralia</taxon>
        <taxon>Lophotrochozoa</taxon>
        <taxon>Platyhelminthes</taxon>
        <taxon>Cestoda</taxon>
        <taxon>Eucestoda</taxon>
        <taxon>Cyclophyllidea</taxon>
        <taxon>Hymenolepididae</taxon>
        <taxon>Hymenolepis</taxon>
    </lineage>
</organism>
<feature type="binding site" evidence="10">
    <location>
        <position position="256"/>
    </location>
    <ligand>
        <name>[4Fe-4S] cluster</name>
        <dbReference type="ChEBI" id="CHEBI:49883"/>
    </ligand>
</feature>
<evidence type="ECO:0000259" key="11">
    <source>
        <dbReference type="Pfam" id="PF05093"/>
    </source>
</evidence>
<dbReference type="OrthoDB" id="311633at2759"/>
<dbReference type="AlphaFoldDB" id="A0A0R3SQ13"/>
<name>A0A0R3SQ13_HYMDI</name>
<keyword evidence="3 10" id="KW-0004">4Fe-4S</keyword>